<evidence type="ECO:0000256" key="2">
    <source>
        <dbReference type="PIRNR" id="PIRNR006276"/>
    </source>
</evidence>
<dbReference type="OrthoDB" id="1522603at2"/>
<dbReference type="CDD" id="cd00293">
    <property type="entry name" value="USP-like"/>
    <property type="match status" value="1"/>
</dbReference>
<comment type="similarity">
    <text evidence="1 2">Belongs to the universal stress protein A family.</text>
</comment>
<dbReference type="SUPFAM" id="SSF52402">
    <property type="entry name" value="Adenine nucleotide alpha hydrolases-like"/>
    <property type="match status" value="1"/>
</dbReference>
<dbReference type="PANTHER" id="PTHR46268:SF6">
    <property type="entry name" value="UNIVERSAL STRESS PROTEIN UP12"/>
    <property type="match status" value="1"/>
</dbReference>
<dbReference type="STRING" id="1075417.SAMN05421823_103240"/>
<evidence type="ECO:0000313" key="5">
    <source>
        <dbReference type="Proteomes" id="UP000198510"/>
    </source>
</evidence>
<feature type="domain" description="UspA" evidence="3">
    <location>
        <begin position="1"/>
        <end position="142"/>
    </location>
</feature>
<proteinExistence type="inferred from homology"/>
<dbReference type="Proteomes" id="UP000198510">
    <property type="component" value="Unassembled WGS sequence"/>
</dbReference>
<protein>
    <recommendedName>
        <fullName evidence="2">Universal stress protein</fullName>
    </recommendedName>
</protein>
<dbReference type="Gene3D" id="3.40.50.620">
    <property type="entry name" value="HUPs"/>
    <property type="match status" value="1"/>
</dbReference>
<accession>A0A1G9DT75</accession>
<dbReference type="PIRSF" id="PIRSF006276">
    <property type="entry name" value="UspA"/>
    <property type="match status" value="1"/>
</dbReference>
<dbReference type="GO" id="GO:0005737">
    <property type="term" value="C:cytoplasm"/>
    <property type="evidence" value="ECO:0007669"/>
    <property type="project" value="UniProtKB-SubCell"/>
</dbReference>
<name>A0A1G9DT75_9BACT</name>
<evidence type="ECO:0000259" key="3">
    <source>
        <dbReference type="Pfam" id="PF00582"/>
    </source>
</evidence>
<dbReference type="InterPro" id="IPR014729">
    <property type="entry name" value="Rossmann-like_a/b/a_fold"/>
</dbReference>
<dbReference type="Pfam" id="PF00582">
    <property type="entry name" value="Usp"/>
    <property type="match status" value="1"/>
</dbReference>
<sequence length="146" mass="16011">MQNILVAVAKESSAQTLVEHAARFAAAFGAKLWLIHIAPPDPDFVGFDVGPQSVRDQEAAEMREEHRFVQTFARQLTARDIKAEGLLIQGAMVETLLEEAQKLACEMIVVGSHQHSTLANLFSESTSSSLFRKSKIPLLVVPLEDA</sequence>
<dbReference type="EMBL" id="FNFO01000003">
    <property type="protein sequence ID" value="SDK67049.1"/>
    <property type="molecule type" value="Genomic_DNA"/>
</dbReference>
<reference evidence="4 5" key="1">
    <citation type="submission" date="2016-10" db="EMBL/GenBank/DDBJ databases">
        <authorList>
            <person name="de Groot N.N."/>
        </authorList>
    </citation>
    <scope>NUCLEOTIDE SEQUENCE [LARGE SCALE GENOMIC DNA]</scope>
    <source>
        <strain evidence="4 5">DSM 25186</strain>
    </source>
</reference>
<dbReference type="AlphaFoldDB" id="A0A1G9DT75"/>
<dbReference type="RefSeq" id="WP_089681261.1">
    <property type="nucleotide sequence ID" value="NZ_FNFO01000003.1"/>
</dbReference>
<dbReference type="PRINTS" id="PR01438">
    <property type="entry name" value="UNVRSLSTRESS"/>
</dbReference>
<keyword evidence="2" id="KW-0963">Cytoplasm</keyword>
<evidence type="ECO:0000256" key="1">
    <source>
        <dbReference type="ARBA" id="ARBA00008791"/>
    </source>
</evidence>
<dbReference type="PANTHER" id="PTHR46268">
    <property type="entry name" value="STRESS RESPONSE PROTEIN NHAX"/>
    <property type="match status" value="1"/>
</dbReference>
<dbReference type="InterPro" id="IPR006016">
    <property type="entry name" value="UspA"/>
</dbReference>
<dbReference type="InterPro" id="IPR006015">
    <property type="entry name" value="Universal_stress_UspA"/>
</dbReference>
<evidence type="ECO:0000313" key="4">
    <source>
        <dbReference type="EMBL" id="SDK67049.1"/>
    </source>
</evidence>
<comment type="subcellular location">
    <subcellularLocation>
        <location evidence="2">Cytoplasm</location>
    </subcellularLocation>
</comment>
<gene>
    <name evidence="4" type="ORF">SAMN05421823_103240</name>
</gene>
<organism evidence="4 5">
    <name type="scientific">Catalinimonas alkaloidigena</name>
    <dbReference type="NCBI Taxonomy" id="1075417"/>
    <lineage>
        <taxon>Bacteria</taxon>
        <taxon>Pseudomonadati</taxon>
        <taxon>Bacteroidota</taxon>
        <taxon>Cytophagia</taxon>
        <taxon>Cytophagales</taxon>
        <taxon>Catalimonadaceae</taxon>
        <taxon>Catalinimonas</taxon>
    </lineage>
</organism>
<keyword evidence="5" id="KW-1185">Reference proteome</keyword>